<organism evidence="2 3">
    <name type="scientific">Thalassiosira oceanica</name>
    <name type="common">Marine diatom</name>
    <dbReference type="NCBI Taxonomy" id="159749"/>
    <lineage>
        <taxon>Eukaryota</taxon>
        <taxon>Sar</taxon>
        <taxon>Stramenopiles</taxon>
        <taxon>Ochrophyta</taxon>
        <taxon>Bacillariophyta</taxon>
        <taxon>Coscinodiscophyceae</taxon>
        <taxon>Thalassiosirophycidae</taxon>
        <taxon>Thalassiosirales</taxon>
        <taxon>Thalassiosiraceae</taxon>
        <taxon>Thalassiosira</taxon>
    </lineage>
</organism>
<dbReference type="eggNOG" id="ENOG502T9MK">
    <property type="taxonomic scope" value="Eukaryota"/>
</dbReference>
<evidence type="ECO:0000313" key="2">
    <source>
        <dbReference type="EMBL" id="EJK75681.1"/>
    </source>
</evidence>
<dbReference type="EMBL" id="AGNL01002792">
    <property type="protein sequence ID" value="EJK75681.1"/>
    <property type="molecule type" value="Genomic_DNA"/>
</dbReference>
<proteinExistence type="predicted"/>
<dbReference type="PANTHER" id="PTHR34407:SF1">
    <property type="entry name" value="SGNH HYDROLASE-TYPE ESTERASE DOMAIN-CONTAINING PROTEIN"/>
    <property type="match status" value="1"/>
</dbReference>
<dbReference type="Proteomes" id="UP000266841">
    <property type="component" value="Unassembled WGS sequence"/>
</dbReference>
<dbReference type="PANTHER" id="PTHR34407">
    <property type="entry name" value="EXPRESSED PROTEIN"/>
    <property type="match status" value="1"/>
</dbReference>
<sequence length="688" mass="75375">MRSPMARVESRNPVDRVVASRLSLVVFVEWLYFGFVDLSFSSETGRKCAQPHTRTKTRSLKRQQGQHRLNCKPCHFTSRMPLGKGASRHTVGGSRRGTITHLLALSLGISLGSFISNLGGPLGLSGYFGSPREAGEGSGTGGTPNPARSGAERGGHFDARQDAPGTYAEWISRVMPPSLAPVYVAPGALPFNLTMSILRRTRPVVGSTDRVRGFLTKLKKGQCTTSLMLGGSVTAAASSFAFHSFKKLDDIEHITTTATNQPKLFVDYLNARFPCTGADGGSGEHVYKTTNAGNSMSHATSFSSVSNLDRIDLILVEFNVNDHFMPGKDVPHALEDKGPWSDTLGAMLASAVYSLTPTISKPLSRKRVPVALVQRDAASEASPASEAGLSRHRRFQRRLHREDMGGKSVVRPQNSPTGPLPVQPGAAQALAVVPLRHPRRRSPCSCPGPGVQLRRRAVEDGKRRERRPRGQDGGRLHHRPAQTADEGPGVHEPRGQSLEDNHILVHTNSTYRITHQEERLYVRGSSDGVAIDLTDPDGEDKWRGEIVASEGWTWFADNKDKDKYGLIADSVDGGQHVAFRVTGQKHGVVEVTFVVSYENFGIALVWLDDKEENTRSGDCLTPLKEVLWQPRQLSGVWDERASVPQAQLLEERLEMGDSKVLHICLTPFDGSHRQGEGNKFKLMGIRMY</sequence>
<feature type="region of interest" description="Disordered" evidence="1">
    <location>
        <begin position="131"/>
        <end position="159"/>
    </location>
</feature>
<feature type="region of interest" description="Disordered" evidence="1">
    <location>
        <begin position="398"/>
        <end position="424"/>
    </location>
</feature>
<dbReference type="OMA" id="WHADICC"/>
<protein>
    <submittedName>
        <fullName evidence="2">Uncharacterized protein</fullName>
    </submittedName>
</protein>
<dbReference type="AlphaFoldDB" id="K0TLX4"/>
<feature type="compositionally biased region" description="Basic and acidic residues" evidence="1">
    <location>
        <begin position="488"/>
        <end position="499"/>
    </location>
</feature>
<keyword evidence="3" id="KW-1185">Reference proteome</keyword>
<evidence type="ECO:0000256" key="1">
    <source>
        <dbReference type="SAM" id="MobiDB-lite"/>
    </source>
</evidence>
<gene>
    <name evidence="2" type="ORF">THAOC_02590</name>
</gene>
<accession>K0TLX4</accession>
<evidence type="ECO:0000313" key="3">
    <source>
        <dbReference type="Proteomes" id="UP000266841"/>
    </source>
</evidence>
<reference evidence="2 3" key="1">
    <citation type="journal article" date="2012" name="Genome Biol.">
        <title>Genome and low-iron response of an oceanic diatom adapted to chronic iron limitation.</title>
        <authorList>
            <person name="Lommer M."/>
            <person name="Specht M."/>
            <person name="Roy A.S."/>
            <person name="Kraemer L."/>
            <person name="Andreson R."/>
            <person name="Gutowska M.A."/>
            <person name="Wolf J."/>
            <person name="Bergner S.V."/>
            <person name="Schilhabel M.B."/>
            <person name="Klostermeier U.C."/>
            <person name="Beiko R.G."/>
            <person name="Rosenstiel P."/>
            <person name="Hippler M."/>
            <person name="Laroche J."/>
        </authorList>
    </citation>
    <scope>NUCLEOTIDE SEQUENCE [LARGE SCALE GENOMIC DNA]</scope>
    <source>
        <strain evidence="2 3">CCMP1005</strain>
    </source>
</reference>
<feature type="compositionally biased region" description="Basic and acidic residues" evidence="1">
    <location>
        <begin position="150"/>
        <end position="159"/>
    </location>
</feature>
<feature type="compositionally biased region" description="Basic and acidic residues" evidence="1">
    <location>
        <begin position="456"/>
        <end position="475"/>
    </location>
</feature>
<comment type="caution">
    <text evidence="2">The sequence shown here is derived from an EMBL/GenBank/DDBJ whole genome shotgun (WGS) entry which is preliminary data.</text>
</comment>
<name>K0TLX4_THAOC</name>
<feature type="region of interest" description="Disordered" evidence="1">
    <location>
        <begin position="438"/>
        <end position="499"/>
    </location>
</feature>